<dbReference type="Gene3D" id="1.20.1560.10">
    <property type="entry name" value="ABC transporter type 1, transmembrane domain"/>
    <property type="match status" value="1"/>
</dbReference>
<dbReference type="GO" id="GO:0005524">
    <property type="term" value="F:ATP binding"/>
    <property type="evidence" value="ECO:0007669"/>
    <property type="project" value="InterPro"/>
</dbReference>
<proteinExistence type="predicted"/>
<dbReference type="InterPro" id="IPR036640">
    <property type="entry name" value="ABC1_TM_sf"/>
</dbReference>
<dbReference type="GO" id="GO:0140359">
    <property type="term" value="F:ABC-type transporter activity"/>
    <property type="evidence" value="ECO:0007669"/>
    <property type="project" value="InterPro"/>
</dbReference>
<evidence type="ECO:0000259" key="6">
    <source>
        <dbReference type="PROSITE" id="PS50929"/>
    </source>
</evidence>
<dbReference type="Pfam" id="PF00664">
    <property type="entry name" value="ABC_membrane"/>
    <property type="match status" value="1"/>
</dbReference>
<feature type="non-terminal residue" evidence="7">
    <location>
        <position position="331"/>
    </location>
</feature>
<evidence type="ECO:0000256" key="2">
    <source>
        <dbReference type="ARBA" id="ARBA00022692"/>
    </source>
</evidence>
<feature type="transmembrane region" description="Helical" evidence="5">
    <location>
        <begin position="21"/>
        <end position="43"/>
    </location>
</feature>
<comment type="subcellular location">
    <subcellularLocation>
        <location evidence="1">Membrane</location>
        <topology evidence="1">Multi-pass membrane protein</topology>
    </subcellularLocation>
</comment>
<protein>
    <recommendedName>
        <fullName evidence="6">ABC transmembrane type-1 domain-containing protein</fullName>
    </recommendedName>
</protein>
<gene>
    <name evidence="7" type="ORF">METZ01_LOCUS275028</name>
</gene>
<feature type="transmembrane region" description="Helical" evidence="5">
    <location>
        <begin position="272"/>
        <end position="289"/>
    </location>
</feature>
<organism evidence="7">
    <name type="scientific">marine metagenome</name>
    <dbReference type="NCBI Taxonomy" id="408172"/>
    <lineage>
        <taxon>unclassified sequences</taxon>
        <taxon>metagenomes</taxon>
        <taxon>ecological metagenomes</taxon>
    </lineage>
</organism>
<feature type="transmembrane region" description="Helical" evidence="5">
    <location>
        <begin position="157"/>
        <end position="179"/>
    </location>
</feature>
<dbReference type="PROSITE" id="PS50929">
    <property type="entry name" value="ABC_TM1F"/>
    <property type="match status" value="1"/>
</dbReference>
<dbReference type="InterPro" id="IPR011527">
    <property type="entry name" value="ABC1_TM_dom"/>
</dbReference>
<evidence type="ECO:0000256" key="4">
    <source>
        <dbReference type="ARBA" id="ARBA00023136"/>
    </source>
</evidence>
<accession>A0A382KB41</accession>
<keyword evidence="4 5" id="KW-0472">Membrane</keyword>
<keyword evidence="3 5" id="KW-1133">Transmembrane helix</keyword>
<evidence type="ECO:0000313" key="7">
    <source>
        <dbReference type="EMBL" id="SVC22174.1"/>
    </source>
</evidence>
<name>A0A382KB41_9ZZZZ</name>
<reference evidence="7" key="1">
    <citation type="submission" date="2018-05" db="EMBL/GenBank/DDBJ databases">
        <authorList>
            <person name="Lanie J.A."/>
            <person name="Ng W.-L."/>
            <person name="Kazmierczak K.M."/>
            <person name="Andrzejewski T.M."/>
            <person name="Davidsen T.M."/>
            <person name="Wayne K.J."/>
            <person name="Tettelin H."/>
            <person name="Glass J.I."/>
            <person name="Rusch D."/>
            <person name="Podicherti R."/>
            <person name="Tsui H.-C.T."/>
            <person name="Winkler M.E."/>
        </authorList>
    </citation>
    <scope>NUCLEOTIDE SEQUENCE</scope>
</reference>
<evidence type="ECO:0000256" key="5">
    <source>
        <dbReference type="SAM" id="Phobius"/>
    </source>
</evidence>
<feature type="domain" description="ABC transmembrane type-1" evidence="6">
    <location>
        <begin position="19"/>
        <end position="298"/>
    </location>
</feature>
<feature type="transmembrane region" description="Helical" evidence="5">
    <location>
        <begin position="55"/>
        <end position="72"/>
    </location>
</feature>
<dbReference type="InterPro" id="IPR039421">
    <property type="entry name" value="Type_1_exporter"/>
</dbReference>
<dbReference type="GO" id="GO:0016020">
    <property type="term" value="C:membrane"/>
    <property type="evidence" value="ECO:0007669"/>
    <property type="project" value="UniProtKB-SubCell"/>
</dbReference>
<keyword evidence="2 5" id="KW-0812">Transmembrane</keyword>
<dbReference type="AlphaFoldDB" id="A0A382KB41"/>
<feature type="transmembrane region" description="Helical" evidence="5">
    <location>
        <begin position="133"/>
        <end position="151"/>
    </location>
</feature>
<dbReference type="SUPFAM" id="SSF90123">
    <property type="entry name" value="ABC transporter transmembrane region"/>
    <property type="match status" value="1"/>
</dbReference>
<evidence type="ECO:0000256" key="3">
    <source>
        <dbReference type="ARBA" id="ARBA00022989"/>
    </source>
</evidence>
<dbReference type="EMBL" id="UINC01079808">
    <property type="protein sequence ID" value="SVC22174.1"/>
    <property type="molecule type" value="Genomic_DNA"/>
</dbReference>
<dbReference type="PANTHER" id="PTHR24221">
    <property type="entry name" value="ATP-BINDING CASSETTE SUB-FAMILY B"/>
    <property type="match status" value="1"/>
</dbReference>
<evidence type="ECO:0000256" key="1">
    <source>
        <dbReference type="ARBA" id="ARBA00004141"/>
    </source>
</evidence>
<feature type="transmembrane region" description="Helical" evidence="5">
    <location>
        <begin position="249"/>
        <end position="266"/>
    </location>
</feature>
<dbReference type="PANTHER" id="PTHR24221:SF654">
    <property type="entry name" value="ATP-BINDING CASSETTE SUB-FAMILY B MEMBER 6"/>
    <property type="match status" value="1"/>
</dbReference>
<sequence>MYLDGRLWRFTAGLRHRLVGAVFIGLLSAAVGVLRLILLGWLLGLIFEGAALSELWGPVALVGGTMLMRAVLEYSRNMVAHHTSARVQLSLRRHLYEQVVLLGPAYFGLKRTGDVLVSLVEGVEQLETYFGQYIPQLFVAALTPMMIFVFMVFLDGPIAVCFLVFAIITLIAPSMFHYWDRMSARARSKSYGAFAAEFLDSLQGLGTLKSFGQSRARAESLAHKAHELFRTTMWVLATNALGRGITDTGIALGAAGALAMGAWRVSTGETELWILLVVLMMGVEVFRPLRELRNLLHQGMVGQSAAEGILDILAAPPSLEDNGTETVTLHE</sequence>